<comment type="catalytic activity">
    <reaction evidence="1">
        <text>Endonucleolytic cleavage to 5'-phosphomonoester.</text>
        <dbReference type="EC" id="3.1.26.4"/>
    </reaction>
</comment>
<dbReference type="GO" id="GO:0003676">
    <property type="term" value="F:nucleic acid binding"/>
    <property type="evidence" value="ECO:0007669"/>
    <property type="project" value="InterPro"/>
</dbReference>
<reference evidence="10 11" key="1">
    <citation type="journal article" date="2021" name="Elife">
        <title>Chloroplast acquisition without the gene transfer in kleptoplastic sea slugs, Plakobranchus ocellatus.</title>
        <authorList>
            <person name="Maeda T."/>
            <person name="Takahashi S."/>
            <person name="Yoshida T."/>
            <person name="Shimamura S."/>
            <person name="Takaki Y."/>
            <person name="Nagai Y."/>
            <person name="Toyoda A."/>
            <person name="Suzuki Y."/>
            <person name="Arimoto A."/>
            <person name="Ishii H."/>
            <person name="Satoh N."/>
            <person name="Nishiyama T."/>
            <person name="Hasebe M."/>
            <person name="Maruyama T."/>
            <person name="Minagawa J."/>
            <person name="Obokata J."/>
            <person name="Shigenobu S."/>
        </authorList>
    </citation>
    <scope>NUCLEOTIDE SEQUENCE [LARGE SCALE GENOMIC DNA]</scope>
</reference>
<dbReference type="Gene3D" id="3.30.420.10">
    <property type="entry name" value="Ribonuclease H-like superfamily/Ribonuclease H"/>
    <property type="match status" value="1"/>
</dbReference>
<evidence type="ECO:0000256" key="6">
    <source>
        <dbReference type="ARBA" id="ARBA00022759"/>
    </source>
</evidence>
<feature type="region of interest" description="Disordered" evidence="8">
    <location>
        <begin position="1"/>
        <end position="26"/>
    </location>
</feature>
<evidence type="ECO:0000256" key="2">
    <source>
        <dbReference type="ARBA" id="ARBA00005300"/>
    </source>
</evidence>
<dbReference type="CDD" id="cd09276">
    <property type="entry name" value="Rnase_HI_RT_non_LTR"/>
    <property type="match status" value="1"/>
</dbReference>
<dbReference type="AlphaFoldDB" id="A0AAV3Y371"/>
<evidence type="ECO:0000313" key="11">
    <source>
        <dbReference type="Proteomes" id="UP000735302"/>
    </source>
</evidence>
<gene>
    <name evidence="10" type="ORF">PoB_000351800</name>
</gene>
<comment type="caution">
    <text evidence="10">The sequence shown here is derived from an EMBL/GenBank/DDBJ whole genome shotgun (WGS) entry which is preliminary data.</text>
</comment>
<organism evidence="10 11">
    <name type="scientific">Plakobranchus ocellatus</name>
    <dbReference type="NCBI Taxonomy" id="259542"/>
    <lineage>
        <taxon>Eukaryota</taxon>
        <taxon>Metazoa</taxon>
        <taxon>Spiralia</taxon>
        <taxon>Lophotrochozoa</taxon>
        <taxon>Mollusca</taxon>
        <taxon>Gastropoda</taxon>
        <taxon>Heterobranchia</taxon>
        <taxon>Euthyneura</taxon>
        <taxon>Panpulmonata</taxon>
        <taxon>Sacoglossa</taxon>
        <taxon>Placobranchoidea</taxon>
        <taxon>Plakobranchidae</taxon>
        <taxon>Plakobranchus</taxon>
    </lineage>
</organism>
<dbReference type="InterPro" id="IPR012337">
    <property type="entry name" value="RNaseH-like_sf"/>
</dbReference>
<evidence type="ECO:0000256" key="3">
    <source>
        <dbReference type="ARBA" id="ARBA00012180"/>
    </source>
</evidence>
<evidence type="ECO:0000256" key="4">
    <source>
        <dbReference type="ARBA" id="ARBA00022722"/>
    </source>
</evidence>
<feature type="domain" description="RNase H type-1" evidence="9">
    <location>
        <begin position="101"/>
        <end position="242"/>
    </location>
</feature>
<feature type="region of interest" description="Disordered" evidence="8">
    <location>
        <begin position="230"/>
        <end position="249"/>
    </location>
</feature>
<dbReference type="GO" id="GO:0004523">
    <property type="term" value="F:RNA-DNA hybrid ribonuclease activity"/>
    <property type="evidence" value="ECO:0007669"/>
    <property type="project" value="UniProtKB-EC"/>
</dbReference>
<name>A0AAV3Y371_9GAST</name>
<dbReference type="Pfam" id="PF13966">
    <property type="entry name" value="zf-RVT"/>
    <property type="match status" value="1"/>
</dbReference>
<keyword evidence="5" id="KW-0479">Metal-binding</keyword>
<dbReference type="Proteomes" id="UP000735302">
    <property type="component" value="Unassembled WGS sequence"/>
</dbReference>
<dbReference type="InterPro" id="IPR002156">
    <property type="entry name" value="RNaseH_domain"/>
</dbReference>
<evidence type="ECO:0000256" key="5">
    <source>
        <dbReference type="ARBA" id="ARBA00022723"/>
    </source>
</evidence>
<dbReference type="Pfam" id="PF00075">
    <property type="entry name" value="RNase_H"/>
    <property type="match status" value="1"/>
</dbReference>
<evidence type="ECO:0000259" key="9">
    <source>
        <dbReference type="PROSITE" id="PS50879"/>
    </source>
</evidence>
<keyword evidence="7" id="KW-0378">Hydrolase</keyword>
<evidence type="ECO:0000256" key="1">
    <source>
        <dbReference type="ARBA" id="ARBA00000077"/>
    </source>
</evidence>
<dbReference type="EC" id="3.1.26.4" evidence="3"/>
<evidence type="ECO:0000256" key="7">
    <source>
        <dbReference type="ARBA" id="ARBA00022801"/>
    </source>
</evidence>
<evidence type="ECO:0000256" key="8">
    <source>
        <dbReference type="SAM" id="MobiDB-lite"/>
    </source>
</evidence>
<evidence type="ECO:0000313" key="10">
    <source>
        <dbReference type="EMBL" id="GFN77012.1"/>
    </source>
</evidence>
<dbReference type="GO" id="GO:0046872">
    <property type="term" value="F:metal ion binding"/>
    <property type="evidence" value="ECO:0007669"/>
    <property type="project" value="UniProtKB-KW"/>
</dbReference>
<dbReference type="InterPro" id="IPR036397">
    <property type="entry name" value="RNaseH_sf"/>
</dbReference>
<dbReference type="EMBL" id="BLXT01000430">
    <property type="protein sequence ID" value="GFN77012.1"/>
    <property type="molecule type" value="Genomic_DNA"/>
</dbReference>
<dbReference type="SUPFAM" id="SSF53098">
    <property type="entry name" value="Ribonuclease H-like"/>
    <property type="match status" value="1"/>
</dbReference>
<comment type="similarity">
    <text evidence="2">Belongs to the RNase H family.</text>
</comment>
<sequence>MHCHIFPPLRYGRTRSQQGQGGRSGYPSLKTLFVNHHITKIKEKCHLPSERECLQRVEKIPPNKKLQRPEVRTYLKNKDMNKKTDPALLKLEAEKTIQSYPPDWIHVYTDGSAFKATVNAGYGVWIGFPDGNSKEMFGACGATCSNYDAETIAIRTAVEHLNLTFEEDPTKINNIIIFSDSKAALQALENNHKQNNEILSTKLIINQVISAYAIQLVLQWIPGHTNITGNEKADRLSKKGSQQAQPHKPIPFQTAKQIIKNNYREDWMNMWAMGKTGRAMYRHMNSTKPKDDIRSIPKKDQATIFRLRTEHAPLNQHLNRTNPEHPPMCPLCNHQFETVPHLLLHCPNLQDLRKQLLPTAPDINKTLYSNREQLMKTSTYYFMAMGRRAAAQRPLDY</sequence>
<keyword evidence="6" id="KW-0255">Endonuclease</keyword>
<keyword evidence="4" id="KW-0540">Nuclease</keyword>
<keyword evidence="11" id="KW-1185">Reference proteome</keyword>
<dbReference type="InterPro" id="IPR050092">
    <property type="entry name" value="RNase_H"/>
</dbReference>
<accession>A0AAV3Y371</accession>
<dbReference type="InterPro" id="IPR026960">
    <property type="entry name" value="RVT-Znf"/>
</dbReference>
<proteinExistence type="inferred from homology"/>
<dbReference type="PANTHER" id="PTHR10642:SF26">
    <property type="entry name" value="RIBONUCLEASE H1"/>
    <property type="match status" value="1"/>
</dbReference>
<dbReference type="PANTHER" id="PTHR10642">
    <property type="entry name" value="RIBONUCLEASE H1"/>
    <property type="match status" value="1"/>
</dbReference>
<dbReference type="GO" id="GO:0043137">
    <property type="term" value="P:DNA replication, removal of RNA primer"/>
    <property type="evidence" value="ECO:0007669"/>
    <property type="project" value="TreeGrafter"/>
</dbReference>
<dbReference type="PROSITE" id="PS50879">
    <property type="entry name" value="RNASE_H_1"/>
    <property type="match status" value="1"/>
</dbReference>
<protein>
    <recommendedName>
        <fullName evidence="3">ribonuclease H</fullName>
        <ecNumber evidence="3">3.1.26.4</ecNumber>
    </recommendedName>
</protein>